<dbReference type="SUPFAM" id="SSF48452">
    <property type="entry name" value="TPR-like"/>
    <property type="match status" value="1"/>
</dbReference>
<gene>
    <name evidence="4" type="ORF">BVC80_8807g24</name>
</gene>
<protein>
    <submittedName>
        <fullName evidence="4">Pentatricopeptide repeat</fullName>
    </submittedName>
</protein>
<dbReference type="Pfam" id="PF13041">
    <property type="entry name" value="PPR_2"/>
    <property type="match status" value="3"/>
</dbReference>
<dbReference type="InterPro" id="IPR032867">
    <property type="entry name" value="DYW_dom"/>
</dbReference>
<dbReference type="Pfam" id="PF14432">
    <property type="entry name" value="DYW_deaminase"/>
    <property type="match status" value="1"/>
</dbReference>
<keyword evidence="1" id="KW-0677">Repeat</keyword>
<evidence type="ECO:0000259" key="3">
    <source>
        <dbReference type="Pfam" id="PF14432"/>
    </source>
</evidence>
<feature type="repeat" description="PPR" evidence="2">
    <location>
        <begin position="302"/>
        <end position="336"/>
    </location>
</feature>
<evidence type="ECO:0000313" key="4">
    <source>
        <dbReference type="EMBL" id="OVA18864.1"/>
    </source>
</evidence>
<dbReference type="OrthoDB" id="185373at2759"/>
<organism evidence="4 5">
    <name type="scientific">Macleaya cordata</name>
    <name type="common">Five-seeded plume-poppy</name>
    <name type="synonym">Bocconia cordata</name>
    <dbReference type="NCBI Taxonomy" id="56857"/>
    <lineage>
        <taxon>Eukaryota</taxon>
        <taxon>Viridiplantae</taxon>
        <taxon>Streptophyta</taxon>
        <taxon>Embryophyta</taxon>
        <taxon>Tracheophyta</taxon>
        <taxon>Spermatophyta</taxon>
        <taxon>Magnoliopsida</taxon>
        <taxon>Ranunculales</taxon>
        <taxon>Papaveraceae</taxon>
        <taxon>Papaveroideae</taxon>
        <taxon>Macleaya</taxon>
    </lineage>
</organism>
<accession>A0A200R802</accession>
<dbReference type="InParanoid" id="A0A200R802"/>
<dbReference type="GO" id="GO:0009451">
    <property type="term" value="P:RNA modification"/>
    <property type="evidence" value="ECO:0007669"/>
    <property type="project" value="InterPro"/>
</dbReference>
<dbReference type="FunFam" id="1.25.40.10:FF:000442">
    <property type="entry name" value="Pentatricopeptide repeat-containing protein At3g49710"/>
    <property type="match status" value="1"/>
</dbReference>
<dbReference type="PANTHER" id="PTHR47926">
    <property type="entry name" value="PENTATRICOPEPTIDE REPEAT-CONTAINING PROTEIN"/>
    <property type="match status" value="1"/>
</dbReference>
<feature type="repeat" description="PPR" evidence="2">
    <location>
        <begin position="271"/>
        <end position="301"/>
    </location>
</feature>
<dbReference type="InterPro" id="IPR011990">
    <property type="entry name" value="TPR-like_helical_dom_sf"/>
</dbReference>
<name>A0A200R802_MACCD</name>
<dbReference type="AlphaFoldDB" id="A0A200R802"/>
<dbReference type="InterPro" id="IPR046848">
    <property type="entry name" value="E_motif"/>
</dbReference>
<dbReference type="FunFam" id="1.25.40.10:FF:000677">
    <property type="entry name" value="Pentatricopeptide repeat-containing protein"/>
    <property type="match status" value="1"/>
</dbReference>
<reference evidence="4 5" key="1">
    <citation type="journal article" date="2017" name="Mol. Plant">
        <title>The Genome of Medicinal Plant Macleaya cordata Provides New Insights into Benzylisoquinoline Alkaloids Metabolism.</title>
        <authorList>
            <person name="Liu X."/>
            <person name="Liu Y."/>
            <person name="Huang P."/>
            <person name="Ma Y."/>
            <person name="Qing Z."/>
            <person name="Tang Q."/>
            <person name="Cao H."/>
            <person name="Cheng P."/>
            <person name="Zheng Y."/>
            <person name="Yuan Z."/>
            <person name="Zhou Y."/>
            <person name="Liu J."/>
            <person name="Tang Z."/>
            <person name="Zhuo Y."/>
            <person name="Zhang Y."/>
            <person name="Yu L."/>
            <person name="Huang J."/>
            <person name="Yang P."/>
            <person name="Peng Q."/>
            <person name="Zhang J."/>
            <person name="Jiang W."/>
            <person name="Zhang Z."/>
            <person name="Lin K."/>
            <person name="Ro D.K."/>
            <person name="Chen X."/>
            <person name="Xiong X."/>
            <person name="Shang Y."/>
            <person name="Huang S."/>
            <person name="Zeng J."/>
        </authorList>
    </citation>
    <scope>NUCLEOTIDE SEQUENCE [LARGE SCALE GENOMIC DNA]</scope>
    <source>
        <strain evidence="5">cv. BLH2017</strain>
        <tissue evidence="4">Root</tissue>
    </source>
</reference>
<dbReference type="FunFam" id="1.25.40.10:FF:000566">
    <property type="entry name" value="Pentatricopeptide repeat-containing protein"/>
    <property type="match status" value="1"/>
</dbReference>
<dbReference type="Pfam" id="PF20431">
    <property type="entry name" value="E_motif"/>
    <property type="match status" value="1"/>
</dbReference>
<dbReference type="Gene3D" id="1.25.40.10">
    <property type="entry name" value="Tetratricopeptide repeat domain"/>
    <property type="match status" value="5"/>
</dbReference>
<dbReference type="PROSITE" id="PS51375">
    <property type="entry name" value="PPR"/>
    <property type="match status" value="5"/>
</dbReference>
<comment type="caution">
    <text evidence="4">The sequence shown here is derived from an EMBL/GenBank/DDBJ whole genome shotgun (WGS) entry which is preliminary data.</text>
</comment>
<dbReference type="PANTHER" id="PTHR47926:SF541">
    <property type="entry name" value="DYW DOMAIN-CONTAINING PROTEIN"/>
    <property type="match status" value="1"/>
</dbReference>
<feature type="repeat" description="PPR" evidence="2">
    <location>
        <begin position="407"/>
        <end position="441"/>
    </location>
</feature>
<evidence type="ECO:0000313" key="5">
    <source>
        <dbReference type="Proteomes" id="UP000195402"/>
    </source>
</evidence>
<dbReference type="GO" id="GO:0003723">
    <property type="term" value="F:RNA binding"/>
    <property type="evidence" value="ECO:0007669"/>
    <property type="project" value="InterPro"/>
</dbReference>
<dbReference type="InterPro" id="IPR002885">
    <property type="entry name" value="PPR_rpt"/>
</dbReference>
<evidence type="ECO:0000256" key="2">
    <source>
        <dbReference type="PROSITE-ProRule" id="PRU00708"/>
    </source>
</evidence>
<sequence>MGFPTILPISSSVTEILIPSLLLLQSPSKTIFSVQIIVIIIILDMKIPTSQLSQIHQTNVRTIANRYAAQLQFCCSQNPISYSLAKSVHAHITTSGFKPLGHILNRLIDIYCKSNNIIYARHLFDKIPQPDIISRTTLMSAYSELGYTAFARELFDGTPLSIRDTVSYNAMITGYSHNNDGCNAIKLYCEMRKDGFKPDNFTFTSVLSALALIAHDERECEQLHCNVVKSGIESFVSVSNALISLYVKCGSLSLSSLGNARKVFDGMLKRDEWSWMVMITGYVRNGELESARELFDGMSEKFQVAWNAMISGYVHHGCILEALEMFKSMYLEEIRLDEFTYTSVISGCANSGFFGIGKQVHGYILRIEGKPTSKFALPVNNALVTLYWKCGEVDLARRVFDTMLERDHVSWNAILSGYVSVGRIDDAKRLFDEMPERCLLTWMVMISGFAQNGYGEDGLKLFNGMRIEGLEPCDYTFASAITACAALGALEHGRQLHAQLIQIGFNSSLSAGNALITMYARCGVVEAARKVFFTMSYIDSVSWNAMIAALGQHGHAVEALKLFVQMLQENIKPDRITFLMVLTACSHAGLVKEGCQYFESMDHVYGISPGEDHYARLIDLLCRAGKMSEAKDVIQNLPFDPGAPIWEALLAGCRIHGNMELGIEAAERLFELTPQHDGTYVLLSNMYAAVGRWDDKAKVRKMMRERGVKKEPGCSWIEVGKQVHVFLVDDTVHPDVQEVYIYLEELGVKMRKLGYVPDTNNVLHDMEPEQKEHALSTHSEKLAVAFGLLKLPPGATVIVLKNLRICGDCHTAFKFMSKLVEREIVVRDGKRFHHFRDGECSCGNYW</sequence>
<dbReference type="OMA" id="AHIVQCG"/>
<keyword evidence="5" id="KW-1185">Reference proteome</keyword>
<proteinExistence type="predicted"/>
<dbReference type="Pfam" id="PF01535">
    <property type="entry name" value="PPR"/>
    <property type="match status" value="7"/>
</dbReference>
<dbReference type="InterPro" id="IPR046960">
    <property type="entry name" value="PPR_At4g14850-like_plant"/>
</dbReference>
<dbReference type="FunCoup" id="A0A200R802">
    <property type="interactions" value="460"/>
</dbReference>
<feature type="repeat" description="PPR" evidence="2">
    <location>
        <begin position="539"/>
        <end position="573"/>
    </location>
</feature>
<dbReference type="EMBL" id="MVGT01000385">
    <property type="protein sequence ID" value="OVA18864.1"/>
    <property type="molecule type" value="Genomic_DNA"/>
</dbReference>
<dbReference type="Proteomes" id="UP000195402">
    <property type="component" value="Unassembled WGS sequence"/>
</dbReference>
<feature type="repeat" description="PPR" evidence="2">
    <location>
        <begin position="164"/>
        <end position="198"/>
    </location>
</feature>
<dbReference type="GO" id="GO:0008270">
    <property type="term" value="F:zinc ion binding"/>
    <property type="evidence" value="ECO:0007669"/>
    <property type="project" value="InterPro"/>
</dbReference>
<evidence type="ECO:0000256" key="1">
    <source>
        <dbReference type="ARBA" id="ARBA00022737"/>
    </source>
</evidence>
<feature type="domain" description="DYW" evidence="3">
    <location>
        <begin position="754"/>
        <end position="846"/>
    </location>
</feature>
<dbReference type="NCBIfam" id="TIGR00756">
    <property type="entry name" value="PPR"/>
    <property type="match status" value="6"/>
</dbReference>